<dbReference type="GO" id="GO:0006487">
    <property type="term" value="P:protein N-linked glycosylation"/>
    <property type="evidence" value="ECO:0007669"/>
    <property type="project" value="TreeGrafter"/>
</dbReference>
<dbReference type="CTD" id="5373"/>
<comment type="pathway">
    <text evidence="4 14">Nucleotide-sugar biosynthesis; GDP-alpha-D-mannose biosynthesis; alpha-D-mannose 1-phosphate from D-fructose 6-phosphate: step 2/2.</text>
</comment>
<evidence type="ECO:0000256" key="5">
    <source>
        <dbReference type="ARBA" id="ARBA00009736"/>
    </source>
</evidence>
<reference evidence="16" key="1">
    <citation type="submission" date="2025-08" db="UniProtKB">
        <authorList>
            <consortium name="RefSeq"/>
        </authorList>
    </citation>
    <scope>IDENTIFICATION</scope>
    <source>
        <tissue evidence="16">Brain</tissue>
    </source>
</reference>
<feature type="binding site" evidence="12">
    <location>
        <position position="184"/>
    </location>
    <ligand>
        <name>alpha-D-mannose 1-phosphate</name>
        <dbReference type="ChEBI" id="CHEBI:58409"/>
    </ligand>
</feature>
<dbReference type="GeneID" id="101675584"/>
<comment type="subunit">
    <text evidence="6 14">Homodimer.</text>
</comment>
<evidence type="ECO:0000256" key="12">
    <source>
        <dbReference type="PIRSR" id="PIRSR605002-2"/>
    </source>
</evidence>
<feature type="active site" description="Nucleophile" evidence="11">
    <location>
        <position position="17"/>
    </location>
</feature>
<protein>
    <recommendedName>
        <fullName evidence="14">Phosphomannomutase</fullName>
        <ecNumber evidence="14">5.4.2.8</ecNumber>
    </recommendedName>
</protein>
<dbReference type="Gene3D" id="3.40.50.1000">
    <property type="entry name" value="HAD superfamily/HAD-like"/>
    <property type="match status" value="1"/>
</dbReference>
<dbReference type="OrthoDB" id="10264771at2759"/>
<feature type="binding site" evidence="13">
    <location>
        <position position="19"/>
    </location>
    <ligand>
        <name>Mg(2+)</name>
        <dbReference type="ChEBI" id="CHEBI:18420"/>
        <label>1</label>
    </ligand>
</feature>
<feature type="binding site" evidence="13">
    <location>
        <position position="214"/>
    </location>
    <ligand>
        <name>Mg(2+)</name>
        <dbReference type="ChEBI" id="CHEBI:18420"/>
        <label>1</label>
    </ligand>
</feature>
<dbReference type="GO" id="GO:0004615">
    <property type="term" value="F:phosphomannomutase activity"/>
    <property type="evidence" value="ECO:0007669"/>
    <property type="project" value="UniProtKB-EC"/>
</dbReference>
<comment type="catalytic activity">
    <reaction evidence="1 14">
        <text>alpha-D-mannose 1-phosphate = D-mannose 6-phosphate</text>
        <dbReference type="Rhea" id="RHEA:11140"/>
        <dbReference type="ChEBI" id="CHEBI:58409"/>
        <dbReference type="ChEBI" id="CHEBI:58735"/>
        <dbReference type="EC" id="5.4.2.8"/>
    </reaction>
</comment>
<dbReference type="Pfam" id="PF03332">
    <property type="entry name" value="PMM"/>
    <property type="match status" value="1"/>
</dbReference>
<feature type="binding site" evidence="12">
    <location>
        <position position="186"/>
    </location>
    <ligand>
        <name>alpha-D-mannose 1-phosphate</name>
        <dbReference type="ChEBI" id="CHEBI:58409"/>
    </ligand>
</feature>
<evidence type="ECO:0000256" key="14">
    <source>
        <dbReference type="RuleBase" id="RU361118"/>
    </source>
</evidence>
<dbReference type="SUPFAM" id="SSF56784">
    <property type="entry name" value="HAD-like"/>
    <property type="match status" value="1"/>
</dbReference>
<dbReference type="InterPro" id="IPR043169">
    <property type="entry name" value="PMM_cap"/>
</dbReference>
<evidence type="ECO:0000256" key="2">
    <source>
        <dbReference type="ARBA" id="ARBA00002564"/>
    </source>
</evidence>
<dbReference type="Gene3D" id="3.30.1240.20">
    <property type="match status" value="1"/>
</dbReference>
<dbReference type="CDD" id="cd02585">
    <property type="entry name" value="HAD_PMM"/>
    <property type="match status" value="1"/>
</dbReference>
<dbReference type="FunFam" id="3.40.50.1000:FF:000216">
    <property type="entry name" value="Phosphomannomutase"/>
    <property type="match status" value="1"/>
</dbReference>
<feature type="binding site" evidence="13">
    <location>
        <position position="17"/>
    </location>
    <ligand>
        <name>Mg(2+)</name>
        <dbReference type="ChEBI" id="CHEBI:18420"/>
        <label>1</label>
    </ligand>
</feature>
<comment type="subcellular location">
    <subcellularLocation>
        <location evidence="3 14">Cytoplasm</location>
    </subcellularLocation>
</comment>
<dbReference type="NCBIfam" id="TIGR01484">
    <property type="entry name" value="HAD-SF-IIB"/>
    <property type="match status" value="1"/>
</dbReference>
<dbReference type="Proteomes" id="UP000000715">
    <property type="component" value="Unplaced"/>
</dbReference>
<comment type="similarity">
    <text evidence="5 14">Belongs to the eukaryotic PMM family.</text>
</comment>
<dbReference type="InterPro" id="IPR006379">
    <property type="entry name" value="HAD-SF_hydro_IIB"/>
</dbReference>
<organism evidence="15 16">
    <name type="scientific">Mustela putorius furo</name>
    <name type="common">European domestic ferret</name>
    <name type="synonym">Mustela furo</name>
    <dbReference type="NCBI Taxonomy" id="9669"/>
    <lineage>
        <taxon>Eukaryota</taxon>
        <taxon>Metazoa</taxon>
        <taxon>Chordata</taxon>
        <taxon>Craniata</taxon>
        <taxon>Vertebrata</taxon>
        <taxon>Euteleostomi</taxon>
        <taxon>Mammalia</taxon>
        <taxon>Eutheria</taxon>
        <taxon>Laurasiatheria</taxon>
        <taxon>Carnivora</taxon>
        <taxon>Caniformia</taxon>
        <taxon>Musteloidea</taxon>
        <taxon>Mustelidae</taxon>
        <taxon>Mustelinae</taxon>
        <taxon>Mustela</taxon>
    </lineage>
</organism>
<evidence type="ECO:0000256" key="13">
    <source>
        <dbReference type="PIRSR" id="PIRSR605002-3"/>
    </source>
</evidence>
<dbReference type="GO" id="GO:0046872">
    <property type="term" value="F:metal ion binding"/>
    <property type="evidence" value="ECO:0007669"/>
    <property type="project" value="UniProtKB-KW"/>
</dbReference>
<dbReference type="AlphaFoldDB" id="A0A8U0RNT8"/>
<feature type="binding site" evidence="12">
    <location>
        <position position="128"/>
    </location>
    <ligand>
        <name>alpha-D-mannose 1-phosphate</name>
        <dbReference type="ChEBI" id="CHEBI:58409"/>
    </ligand>
</feature>
<dbReference type="EC" id="5.4.2.8" evidence="14"/>
<name>A0A8U0RNT8_MUSPF</name>
<dbReference type="PANTHER" id="PTHR10466:SF2">
    <property type="entry name" value="PHOSPHOMANNOMUTASE 2"/>
    <property type="match status" value="1"/>
</dbReference>
<evidence type="ECO:0000313" key="15">
    <source>
        <dbReference type="Proteomes" id="UP000000715"/>
    </source>
</evidence>
<comment type="function">
    <text evidence="2 14">Involved in the synthesis of the GDP-mannose and dolichol-phosphate-mannose required for a number of critical mannosyl transfer reactions.</text>
</comment>
<evidence type="ECO:0000256" key="11">
    <source>
        <dbReference type="PIRSR" id="PIRSR605002-1"/>
    </source>
</evidence>
<evidence type="ECO:0000313" key="16">
    <source>
        <dbReference type="RefSeq" id="XP_044927895.1"/>
    </source>
</evidence>
<proteinExistence type="inferred from homology"/>
<keyword evidence="8 13" id="KW-0479">Metal-binding</keyword>
<accession>A0A8U0RNT8</accession>
<feature type="binding site" evidence="12">
    <location>
        <position position="139"/>
    </location>
    <ligand>
        <name>alpha-D-mannose 1-phosphate</name>
        <dbReference type="ChEBI" id="CHEBI:58409"/>
    </ligand>
</feature>
<evidence type="ECO:0000256" key="6">
    <source>
        <dbReference type="ARBA" id="ARBA00011738"/>
    </source>
</evidence>
<evidence type="ECO:0000256" key="10">
    <source>
        <dbReference type="ARBA" id="ARBA00023235"/>
    </source>
</evidence>
<evidence type="ECO:0000256" key="4">
    <source>
        <dbReference type="ARBA" id="ARBA00004699"/>
    </source>
</evidence>
<dbReference type="FunFam" id="3.30.1240.20:FF:000001">
    <property type="entry name" value="Phosphomannomutase"/>
    <property type="match status" value="1"/>
</dbReference>
<feature type="active site" description="Nucleophile" evidence="11">
    <location>
        <position position="19"/>
    </location>
</feature>
<dbReference type="GO" id="GO:0061728">
    <property type="term" value="P:GDP-mannose biosynthetic process from mannose"/>
    <property type="evidence" value="ECO:0007669"/>
    <property type="project" value="UniProtKB-ARBA"/>
</dbReference>
<evidence type="ECO:0000256" key="1">
    <source>
        <dbReference type="ARBA" id="ARBA00000586"/>
    </source>
</evidence>
<comment type="cofactor">
    <cofactor evidence="13">
        <name>Mg(2+)</name>
        <dbReference type="ChEBI" id="CHEBI:18420"/>
    </cofactor>
</comment>
<evidence type="ECO:0000256" key="7">
    <source>
        <dbReference type="ARBA" id="ARBA00022490"/>
    </source>
</evidence>
<sequence>METGDMAASGPALCLFDVDGTLTAPRQKITKEMDGFLQNLRQKIKIGVVGGSDFEKVQEQLGMDVVEKYDYVFPENGLVAYKDGKLLCKQSIQGHLGEALIQDLINYCLSYIARIKLPKKRGTFIEFRNGMLNVSPIGRSCSQEERIEFHELDKKENIRQKFVADLQKEFAGKGVTFSIGGQISIDVFPDGWDKRYCLRHVENDGYKTIYFFGDKTMPGSRERLDRSQRRSCTAALQIFMWTSLPVPASPRPGPKGWAWSDGWACDPHSELF</sequence>
<dbReference type="PANTHER" id="PTHR10466">
    <property type="entry name" value="PHOSPHOMANNOMUTASE"/>
    <property type="match status" value="1"/>
</dbReference>
<dbReference type="RefSeq" id="XP_044927895.1">
    <property type="nucleotide sequence ID" value="XM_045071960.1"/>
</dbReference>
<feature type="binding site" evidence="12">
    <location>
        <position position="26"/>
    </location>
    <ligand>
        <name>alpha-D-mannose 1-phosphate</name>
        <dbReference type="ChEBI" id="CHEBI:58409"/>
    </ligand>
</feature>
<keyword evidence="15" id="KW-1185">Reference proteome</keyword>
<keyword evidence="7 14" id="KW-0963">Cytoplasm</keyword>
<evidence type="ECO:0000256" key="8">
    <source>
        <dbReference type="ARBA" id="ARBA00022723"/>
    </source>
</evidence>
<evidence type="ECO:0000256" key="3">
    <source>
        <dbReference type="ARBA" id="ARBA00004496"/>
    </source>
</evidence>
<dbReference type="InterPro" id="IPR005002">
    <property type="entry name" value="PMM"/>
</dbReference>
<dbReference type="GO" id="GO:0005829">
    <property type="term" value="C:cytosol"/>
    <property type="evidence" value="ECO:0007669"/>
    <property type="project" value="UniProtKB-ARBA"/>
</dbReference>
<dbReference type="InterPro" id="IPR036412">
    <property type="entry name" value="HAD-like_sf"/>
</dbReference>
<feature type="binding site" evidence="12">
    <location>
        <position position="146"/>
    </location>
    <ligand>
        <name>alpha-D-mannose 1-phosphate</name>
        <dbReference type="ChEBI" id="CHEBI:58409"/>
    </ligand>
</feature>
<gene>
    <name evidence="16" type="primary">PMM2</name>
</gene>
<evidence type="ECO:0000256" key="9">
    <source>
        <dbReference type="ARBA" id="ARBA00022842"/>
    </source>
</evidence>
<keyword evidence="9 13" id="KW-0460">Magnesium</keyword>
<keyword evidence="10 14" id="KW-0413">Isomerase</keyword>
<dbReference type="InterPro" id="IPR023214">
    <property type="entry name" value="HAD_sf"/>
</dbReference>